<protein>
    <submittedName>
        <fullName evidence="1">Uncharacterized protein</fullName>
    </submittedName>
</protein>
<dbReference type="Proteomes" id="UP000688137">
    <property type="component" value="Unassembled WGS sequence"/>
</dbReference>
<organism evidence="1 2">
    <name type="scientific">Paramecium primaurelia</name>
    <dbReference type="NCBI Taxonomy" id="5886"/>
    <lineage>
        <taxon>Eukaryota</taxon>
        <taxon>Sar</taxon>
        <taxon>Alveolata</taxon>
        <taxon>Ciliophora</taxon>
        <taxon>Intramacronucleata</taxon>
        <taxon>Oligohymenophorea</taxon>
        <taxon>Peniculida</taxon>
        <taxon>Parameciidae</taxon>
        <taxon>Paramecium</taxon>
    </lineage>
</organism>
<gene>
    <name evidence="1" type="ORF">PPRIM_AZ9-3.1.T0050529</name>
</gene>
<proteinExistence type="predicted"/>
<dbReference type="AlphaFoldDB" id="A0A8S1JNP1"/>
<comment type="caution">
    <text evidence="1">The sequence shown here is derived from an EMBL/GenBank/DDBJ whole genome shotgun (WGS) entry which is preliminary data.</text>
</comment>
<evidence type="ECO:0000313" key="2">
    <source>
        <dbReference type="Proteomes" id="UP000688137"/>
    </source>
</evidence>
<dbReference type="OMA" id="KCKMIEN"/>
<reference evidence="1" key="1">
    <citation type="submission" date="2021-01" db="EMBL/GenBank/DDBJ databases">
        <authorList>
            <consortium name="Genoscope - CEA"/>
            <person name="William W."/>
        </authorList>
    </citation>
    <scope>NUCLEOTIDE SEQUENCE</scope>
</reference>
<sequence>MGQICTNYRIIENAESDIYSLDSKMKTLNEMSKSTKFSSLKMSITYTNQINQKLSESEIHDADDPIHYINISRGRVKYFNFQEECQYSLRKSQITDSPLTVKSETRRIKKKAKIQKDLIHIQNLDLSFYLQRNYQQQINEEYSQRSILKSPLTRSFNSFSEQKKVQFATGTNFKSNRFQPSIRTNLSKIRKSLI</sequence>
<accession>A0A8S1JNP1</accession>
<dbReference type="EMBL" id="CAJJDM010000002">
    <property type="protein sequence ID" value="CAD8043874.1"/>
    <property type="molecule type" value="Genomic_DNA"/>
</dbReference>
<keyword evidence="2" id="KW-1185">Reference proteome</keyword>
<name>A0A8S1JNP1_PARPR</name>
<evidence type="ECO:0000313" key="1">
    <source>
        <dbReference type="EMBL" id="CAD8043874.1"/>
    </source>
</evidence>